<comment type="similarity">
    <text evidence="2 7">Belongs to the membrane-bound acyltransferase family.</text>
</comment>
<reference evidence="9" key="1">
    <citation type="submission" date="2021-04" db="EMBL/GenBank/DDBJ databases">
        <authorList>
            <person name="Rodrigo-Torres L."/>
            <person name="Arahal R. D."/>
            <person name="Lucena T."/>
        </authorList>
    </citation>
    <scope>NUCLEOTIDE SEQUENCE</scope>
    <source>
        <strain evidence="9">AS29M-1</strain>
    </source>
</reference>
<feature type="transmembrane region" description="Helical" evidence="8">
    <location>
        <begin position="401"/>
        <end position="420"/>
    </location>
</feature>
<name>A0A916JJ47_9FLAO</name>
<dbReference type="KEGG" id="ptan:CRYO30217_00268"/>
<evidence type="ECO:0000256" key="5">
    <source>
        <dbReference type="ARBA" id="ARBA00022989"/>
    </source>
</evidence>
<evidence type="ECO:0000256" key="3">
    <source>
        <dbReference type="ARBA" id="ARBA00022475"/>
    </source>
</evidence>
<evidence type="ECO:0000256" key="6">
    <source>
        <dbReference type="ARBA" id="ARBA00023136"/>
    </source>
</evidence>
<sequence length="472" mass="54977">MVFSSIVFLMYFLPAFLGVYLITPKAFKNYVILLFSILFYSWGAPKFVFVILGSTIIDFYIVKGMHRANEKKKKKLLLSASLIMNLGLLAYFKYANFFVENVNAVLLELGFSSVSWTEVALPIGISFYTFQTLTYAIDVYRGTDKPLEKVTDYLLYILSFPQMIAGPIVRYKDVAKQITNRPDEIDDKLIGLYRFVIGLSKKVLIANVMAEQAEVIFASDYTQLTWANAWLGTIAFTFQIYFDFSGYSDMAIGLGKMMGFKFPENFDAPYTSKNITEFWRRWHITLGKFMRDYLYIPLGGNKVSTSRLYVNLITVFLLSGLWHGASWNFVIWGGFHGFFLILDRLFLEKFTKKIGDVLAIILTFFITMIGWVIFKIENIDQLWIYLQKLFMYDGIWEWSEIHSFYLTLIIACICSFAYPFKIGKKLEHYFFQKNSYFLKEHFIFSTVSVLLFILCLSFITSSGFNPFIYFRF</sequence>
<dbReference type="InterPro" id="IPR028362">
    <property type="entry name" value="AlgI"/>
</dbReference>
<dbReference type="GO" id="GO:0042121">
    <property type="term" value="P:alginic acid biosynthetic process"/>
    <property type="evidence" value="ECO:0007669"/>
    <property type="project" value="InterPro"/>
</dbReference>
<keyword evidence="10" id="KW-1185">Reference proteome</keyword>
<feature type="transmembrane region" description="Helical" evidence="8">
    <location>
        <begin position="354"/>
        <end position="374"/>
    </location>
</feature>
<feature type="transmembrane region" description="Helical" evidence="8">
    <location>
        <begin position="106"/>
        <end position="130"/>
    </location>
</feature>
<keyword evidence="6 7" id="KW-0472">Membrane</keyword>
<dbReference type="AlphaFoldDB" id="A0A916JJ47"/>
<evidence type="ECO:0000256" key="8">
    <source>
        <dbReference type="SAM" id="Phobius"/>
    </source>
</evidence>
<proteinExistence type="inferred from homology"/>
<feature type="transmembrane region" description="Helical" evidence="8">
    <location>
        <begin position="6"/>
        <end position="23"/>
    </location>
</feature>
<dbReference type="Pfam" id="PF03062">
    <property type="entry name" value="MBOAT"/>
    <property type="match status" value="1"/>
</dbReference>
<feature type="transmembrane region" description="Helical" evidence="8">
    <location>
        <begin position="308"/>
        <end position="323"/>
    </location>
</feature>
<dbReference type="InterPro" id="IPR004299">
    <property type="entry name" value="MBOAT_fam"/>
</dbReference>
<feature type="transmembrane region" description="Helical" evidence="8">
    <location>
        <begin position="329"/>
        <end position="347"/>
    </location>
</feature>
<feature type="transmembrane region" description="Helical" evidence="8">
    <location>
        <begin position="30"/>
        <end position="56"/>
    </location>
</feature>
<keyword evidence="3 7" id="KW-1003">Cell membrane</keyword>
<comment type="subcellular location">
    <subcellularLocation>
        <location evidence="1">Cell membrane</location>
        <topology evidence="1">Multi-pass membrane protein</topology>
    </subcellularLocation>
</comment>
<feature type="transmembrane region" description="Helical" evidence="8">
    <location>
        <begin position="441"/>
        <end position="464"/>
    </location>
</feature>
<dbReference type="EC" id="2.3.1.-" evidence="9"/>
<protein>
    <submittedName>
        <fullName evidence="9">Peptidoglycan O-acetyltransferase</fullName>
        <ecNumber evidence="9">2.3.1.-</ecNumber>
    </submittedName>
</protein>
<evidence type="ECO:0000256" key="7">
    <source>
        <dbReference type="PIRNR" id="PIRNR016636"/>
    </source>
</evidence>
<keyword evidence="7 9" id="KW-0012">Acyltransferase</keyword>
<evidence type="ECO:0000313" key="10">
    <source>
        <dbReference type="Proteomes" id="UP000683507"/>
    </source>
</evidence>
<evidence type="ECO:0000313" key="9">
    <source>
        <dbReference type="EMBL" id="CAG5077005.1"/>
    </source>
</evidence>
<dbReference type="PANTHER" id="PTHR13285:SF18">
    <property type="entry name" value="PROTEIN-CYSTEINE N-PALMITOYLTRANSFERASE RASP"/>
    <property type="match status" value="1"/>
</dbReference>
<dbReference type="RefSeq" id="WP_258540507.1">
    <property type="nucleotide sequence ID" value="NZ_OU015584.1"/>
</dbReference>
<dbReference type="GO" id="GO:0005886">
    <property type="term" value="C:plasma membrane"/>
    <property type="evidence" value="ECO:0007669"/>
    <property type="project" value="UniProtKB-SubCell"/>
</dbReference>
<keyword evidence="7 9" id="KW-0808">Transferase</keyword>
<dbReference type="GO" id="GO:0016746">
    <property type="term" value="F:acyltransferase activity"/>
    <property type="evidence" value="ECO:0007669"/>
    <property type="project" value="UniProtKB-KW"/>
</dbReference>
<organism evidence="9 10">
    <name type="scientific">Parvicella tangerina</name>
    <dbReference type="NCBI Taxonomy" id="2829795"/>
    <lineage>
        <taxon>Bacteria</taxon>
        <taxon>Pseudomonadati</taxon>
        <taxon>Bacteroidota</taxon>
        <taxon>Flavobacteriia</taxon>
        <taxon>Flavobacteriales</taxon>
        <taxon>Parvicellaceae</taxon>
        <taxon>Parvicella</taxon>
    </lineage>
</organism>
<dbReference type="PIRSF" id="PIRSF016636">
    <property type="entry name" value="AlgI_DltB"/>
    <property type="match status" value="1"/>
</dbReference>
<gene>
    <name evidence="9" type="primary">patA_1</name>
    <name evidence="9" type="ORF">CRYO30217_00268</name>
</gene>
<dbReference type="PANTHER" id="PTHR13285">
    <property type="entry name" value="ACYLTRANSFERASE"/>
    <property type="match status" value="1"/>
</dbReference>
<dbReference type="Proteomes" id="UP000683507">
    <property type="component" value="Chromosome"/>
</dbReference>
<evidence type="ECO:0000256" key="2">
    <source>
        <dbReference type="ARBA" id="ARBA00010323"/>
    </source>
</evidence>
<dbReference type="EMBL" id="OU015584">
    <property type="protein sequence ID" value="CAG5077005.1"/>
    <property type="molecule type" value="Genomic_DNA"/>
</dbReference>
<dbReference type="PIRSF" id="PIRSF500217">
    <property type="entry name" value="AlgI"/>
    <property type="match status" value="1"/>
</dbReference>
<feature type="transmembrane region" description="Helical" evidence="8">
    <location>
        <begin position="76"/>
        <end position="94"/>
    </location>
</feature>
<dbReference type="InterPro" id="IPR024194">
    <property type="entry name" value="Ac/AlaTfrase_AlgI/DltB"/>
</dbReference>
<accession>A0A916JJ47</accession>
<keyword evidence="4 8" id="KW-0812">Transmembrane</keyword>
<evidence type="ECO:0000256" key="1">
    <source>
        <dbReference type="ARBA" id="ARBA00004651"/>
    </source>
</evidence>
<evidence type="ECO:0000256" key="4">
    <source>
        <dbReference type="ARBA" id="ARBA00022692"/>
    </source>
</evidence>
<dbReference type="InterPro" id="IPR051085">
    <property type="entry name" value="MB_O-acyltransferase"/>
</dbReference>
<keyword evidence="5 8" id="KW-1133">Transmembrane helix</keyword>